<sequence length="163" mass="18355">MFGLGYLLFAPVLCAEDASVEYKIKAGYLYNFTKFITWPEERNPTFNICIIGKDPFGSIIDPIEQRTAMDRPIKLVRAEHYDKSLDCQIVFFGHLKELPIIKKAVLTVSDTQDFASLGGMVSFIKKEGRIKLRINLQAIKSSDLEISAKLLEVSELINGNGHD</sequence>
<organism evidence="1 2">
    <name type="scientific">Methylocucumis oryzae</name>
    <dbReference type="NCBI Taxonomy" id="1632867"/>
    <lineage>
        <taxon>Bacteria</taxon>
        <taxon>Pseudomonadati</taxon>
        <taxon>Pseudomonadota</taxon>
        <taxon>Gammaproteobacteria</taxon>
        <taxon>Methylococcales</taxon>
        <taxon>Methylococcaceae</taxon>
        <taxon>Methylocucumis</taxon>
    </lineage>
</organism>
<reference evidence="2" key="1">
    <citation type="submission" date="2015-03" db="EMBL/GenBank/DDBJ databases">
        <title>Draft genome sequence of a novel methanotroph (Sn10-6) isolated from flooded ricefield rhizosphere in India.</title>
        <authorList>
            <person name="Pandit P.S."/>
            <person name="Pore S.D."/>
            <person name="Arora P."/>
            <person name="Kapse N.G."/>
            <person name="Dhakephalkar P.K."/>
            <person name="Rahalkar M.C."/>
        </authorList>
    </citation>
    <scope>NUCLEOTIDE SEQUENCE [LARGE SCALE GENOMIC DNA]</scope>
    <source>
        <strain evidence="2">Sn10-6</strain>
    </source>
</reference>
<accession>A0A0F3IE79</accession>
<protein>
    <recommendedName>
        <fullName evidence="3">Transmembrane protein</fullName>
    </recommendedName>
</protein>
<dbReference type="AlphaFoldDB" id="A0A0F3IE79"/>
<evidence type="ECO:0000313" key="1">
    <source>
        <dbReference type="EMBL" id="KJV05100.1"/>
    </source>
</evidence>
<evidence type="ECO:0000313" key="2">
    <source>
        <dbReference type="Proteomes" id="UP000033684"/>
    </source>
</evidence>
<dbReference type="Proteomes" id="UP000033684">
    <property type="component" value="Unassembled WGS sequence"/>
</dbReference>
<dbReference type="EMBL" id="LAJX01000304">
    <property type="protein sequence ID" value="KJV05100.1"/>
    <property type="molecule type" value="Genomic_DNA"/>
</dbReference>
<name>A0A0F3IE79_9GAMM</name>
<comment type="caution">
    <text evidence="1">The sequence shown here is derived from an EMBL/GenBank/DDBJ whole genome shotgun (WGS) entry which is preliminary data.</text>
</comment>
<evidence type="ECO:0008006" key="3">
    <source>
        <dbReference type="Google" id="ProtNLM"/>
    </source>
</evidence>
<reference evidence="1 2" key="2">
    <citation type="journal article" date="2016" name="Microb. Ecol.">
        <title>Genome Characteristics of a Novel Type I Methanotroph (Sn10-6) Isolated from a Flooded Indian Rice Field.</title>
        <authorList>
            <person name="Rahalkar M.C."/>
            <person name="Pandit P.S."/>
            <person name="Dhakephalkar P.K."/>
            <person name="Pore S."/>
            <person name="Arora P."/>
            <person name="Kapse N."/>
        </authorList>
    </citation>
    <scope>NUCLEOTIDE SEQUENCE [LARGE SCALE GENOMIC DNA]</scope>
    <source>
        <strain evidence="1 2">Sn10-6</strain>
    </source>
</reference>
<dbReference type="Pfam" id="PF13689">
    <property type="entry name" value="DUF4154"/>
    <property type="match status" value="1"/>
</dbReference>
<dbReference type="InterPro" id="IPR025293">
    <property type="entry name" value="YfiR/HmsC-like"/>
</dbReference>
<gene>
    <name evidence="1" type="ORF">VZ94_20670</name>
</gene>
<proteinExistence type="predicted"/>
<keyword evidence="2" id="KW-1185">Reference proteome</keyword>
<dbReference type="PATRIC" id="fig|1632867.3.peg.3719"/>